<evidence type="ECO:0000256" key="6">
    <source>
        <dbReference type="ARBA" id="ARBA00022777"/>
    </source>
</evidence>
<evidence type="ECO:0000259" key="11">
    <source>
        <dbReference type="Pfam" id="PF07730"/>
    </source>
</evidence>
<protein>
    <recommendedName>
        <fullName evidence="2">histidine kinase</fullName>
        <ecNumber evidence="2">2.7.13.3</ecNumber>
    </recommendedName>
</protein>
<gene>
    <name evidence="12" type="ORF">GCM10011401_02450</name>
</gene>
<dbReference type="SUPFAM" id="SSF55874">
    <property type="entry name" value="ATPase domain of HSP90 chaperone/DNA topoisomerase II/histidine kinase"/>
    <property type="match status" value="1"/>
</dbReference>
<dbReference type="Proteomes" id="UP000633136">
    <property type="component" value="Unassembled WGS sequence"/>
</dbReference>
<dbReference type="GO" id="GO:0046983">
    <property type="term" value="F:protein dimerization activity"/>
    <property type="evidence" value="ECO:0007669"/>
    <property type="project" value="InterPro"/>
</dbReference>
<keyword evidence="8" id="KW-0902">Two-component regulatory system</keyword>
<feature type="transmembrane region" description="Helical" evidence="10">
    <location>
        <begin position="110"/>
        <end position="133"/>
    </location>
</feature>
<dbReference type="Pfam" id="PF07730">
    <property type="entry name" value="HisKA_3"/>
    <property type="match status" value="1"/>
</dbReference>
<reference evidence="12" key="2">
    <citation type="submission" date="2020-09" db="EMBL/GenBank/DDBJ databases">
        <authorList>
            <person name="Sun Q."/>
            <person name="Zhou Y."/>
        </authorList>
    </citation>
    <scope>NUCLEOTIDE SEQUENCE</scope>
    <source>
        <strain evidence="12">CGMCC 1.15388</strain>
    </source>
</reference>
<feature type="compositionally biased region" description="Low complexity" evidence="9">
    <location>
        <begin position="176"/>
        <end position="187"/>
    </location>
</feature>
<keyword evidence="10" id="KW-1133">Transmembrane helix</keyword>
<dbReference type="EMBL" id="BMIS01000001">
    <property type="protein sequence ID" value="GGE59229.1"/>
    <property type="molecule type" value="Genomic_DNA"/>
</dbReference>
<name>A0A917AM19_9MICC</name>
<feature type="domain" description="Signal transduction histidine kinase subgroup 3 dimerisation and phosphoacceptor" evidence="11">
    <location>
        <begin position="199"/>
        <end position="265"/>
    </location>
</feature>
<keyword evidence="6 12" id="KW-0418">Kinase</keyword>
<evidence type="ECO:0000256" key="1">
    <source>
        <dbReference type="ARBA" id="ARBA00000085"/>
    </source>
</evidence>
<dbReference type="EC" id="2.7.13.3" evidence="2"/>
<evidence type="ECO:0000313" key="12">
    <source>
        <dbReference type="EMBL" id="GGE59229.1"/>
    </source>
</evidence>
<dbReference type="InterPro" id="IPR050482">
    <property type="entry name" value="Sensor_HK_TwoCompSys"/>
</dbReference>
<feature type="transmembrane region" description="Helical" evidence="10">
    <location>
        <begin position="12"/>
        <end position="32"/>
    </location>
</feature>
<feature type="region of interest" description="Disordered" evidence="9">
    <location>
        <begin position="176"/>
        <end position="196"/>
    </location>
</feature>
<comment type="catalytic activity">
    <reaction evidence="1">
        <text>ATP + protein L-histidine = ADP + protein N-phospho-L-histidine.</text>
        <dbReference type="EC" id="2.7.13.3"/>
    </reaction>
</comment>
<dbReference type="InterPro" id="IPR011712">
    <property type="entry name" value="Sig_transdc_His_kin_sub3_dim/P"/>
</dbReference>
<evidence type="ECO:0000256" key="3">
    <source>
        <dbReference type="ARBA" id="ARBA00022553"/>
    </source>
</evidence>
<evidence type="ECO:0000256" key="7">
    <source>
        <dbReference type="ARBA" id="ARBA00022840"/>
    </source>
</evidence>
<evidence type="ECO:0000313" key="13">
    <source>
        <dbReference type="Proteomes" id="UP000633136"/>
    </source>
</evidence>
<evidence type="ECO:0000256" key="4">
    <source>
        <dbReference type="ARBA" id="ARBA00022679"/>
    </source>
</evidence>
<keyword evidence="3" id="KW-0597">Phosphoprotein</keyword>
<dbReference type="PANTHER" id="PTHR24421:SF10">
    <property type="entry name" value="NITRATE_NITRITE SENSOR PROTEIN NARQ"/>
    <property type="match status" value="1"/>
</dbReference>
<dbReference type="GO" id="GO:0005524">
    <property type="term" value="F:ATP binding"/>
    <property type="evidence" value="ECO:0007669"/>
    <property type="project" value="UniProtKB-KW"/>
</dbReference>
<comment type="caution">
    <text evidence="12">The sequence shown here is derived from an EMBL/GenBank/DDBJ whole genome shotgun (WGS) entry which is preliminary data.</text>
</comment>
<accession>A0A917AM19</accession>
<feature type="transmembrane region" description="Helical" evidence="10">
    <location>
        <begin position="52"/>
        <end position="70"/>
    </location>
</feature>
<proteinExistence type="predicted"/>
<feature type="transmembrane region" description="Helical" evidence="10">
    <location>
        <begin position="145"/>
        <end position="167"/>
    </location>
</feature>
<dbReference type="GO" id="GO:0016020">
    <property type="term" value="C:membrane"/>
    <property type="evidence" value="ECO:0007669"/>
    <property type="project" value="InterPro"/>
</dbReference>
<dbReference type="PANTHER" id="PTHR24421">
    <property type="entry name" value="NITRATE/NITRITE SENSOR PROTEIN NARX-RELATED"/>
    <property type="match status" value="1"/>
</dbReference>
<evidence type="ECO:0000256" key="2">
    <source>
        <dbReference type="ARBA" id="ARBA00012438"/>
    </source>
</evidence>
<dbReference type="AlphaFoldDB" id="A0A917AM19"/>
<evidence type="ECO:0000256" key="9">
    <source>
        <dbReference type="SAM" id="MobiDB-lite"/>
    </source>
</evidence>
<keyword evidence="10" id="KW-0472">Membrane</keyword>
<dbReference type="Gene3D" id="3.30.565.10">
    <property type="entry name" value="Histidine kinase-like ATPase, C-terminal domain"/>
    <property type="match status" value="1"/>
</dbReference>
<evidence type="ECO:0000256" key="5">
    <source>
        <dbReference type="ARBA" id="ARBA00022741"/>
    </source>
</evidence>
<dbReference type="CDD" id="cd16917">
    <property type="entry name" value="HATPase_UhpB-NarQ-NarX-like"/>
    <property type="match status" value="1"/>
</dbReference>
<dbReference type="RefSeq" id="WP_188682153.1">
    <property type="nucleotide sequence ID" value="NZ_BMIS01000001.1"/>
</dbReference>
<dbReference type="GO" id="GO:0000155">
    <property type="term" value="F:phosphorelay sensor kinase activity"/>
    <property type="evidence" value="ECO:0007669"/>
    <property type="project" value="InterPro"/>
</dbReference>
<evidence type="ECO:0000256" key="8">
    <source>
        <dbReference type="ARBA" id="ARBA00023012"/>
    </source>
</evidence>
<evidence type="ECO:0000256" key="10">
    <source>
        <dbReference type="SAM" id="Phobius"/>
    </source>
</evidence>
<keyword evidence="4" id="KW-0808">Transferase</keyword>
<reference evidence="12" key="1">
    <citation type="journal article" date="2014" name="Int. J. Syst. Evol. Microbiol.">
        <title>Complete genome sequence of Corynebacterium casei LMG S-19264T (=DSM 44701T), isolated from a smear-ripened cheese.</title>
        <authorList>
            <consortium name="US DOE Joint Genome Institute (JGI-PGF)"/>
            <person name="Walter F."/>
            <person name="Albersmeier A."/>
            <person name="Kalinowski J."/>
            <person name="Ruckert C."/>
        </authorList>
    </citation>
    <scope>NUCLEOTIDE SEQUENCE</scope>
    <source>
        <strain evidence="12">CGMCC 1.15388</strain>
    </source>
</reference>
<keyword evidence="13" id="KW-1185">Reference proteome</keyword>
<keyword evidence="7" id="KW-0067">ATP-binding</keyword>
<keyword evidence="5" id="KW-0547">Nucleotide-binding</keyword>
<organism evidence="12 13">
    <name type="scientific">Nesterenkonia cremea</name>
    <dbReference type="NCBI Taxonomy" id="1882340"/>
    <lineage>
        <taxon>Bacteria</taxon>
        <taxon>Bacillati</taxon>
        <taxon>Actinomycetota</taxon>
        <taxon>Actinomycetes</taxon>
        <taxon>Micrococcales</taxon>
        <taxon>Micrococcaceae</taxon>
        <taxon>Nesterenkonia</taxon>
    </lineage>
</organism>
<keyword evidence="10" id="KW-0812">Transmembrane</keyword>
<dbReference type="Gene3D" id="1.20.5.1930">
    <property type="match status" value="1"/>
</dbReference>
<dbReference type="InterPro" id="IPR036890">
    <property type="entry name" value="HATPase_C_sf"/>
</dbReference>
<sequence>MLPRKRLHPALRLLISAQIVTLMIFIGLLVLVSAAMTSPATMDPETDEITDAGAITAFFGMLILLTLPWYRRAPLVPMICGAAGVFVLQTDPFVLAVGLTVWMVRCRRRWQWAVAGVGLALIPLSAVIHLLRLGDWPDEDYQQTGRMLVTCLTVICLGLVLGISLWARQRRSTQRAQADAQSAQHSSEQLSDELTRRREREDLAREVHDTLAGRLSGLSLQVGSLEQTAQRGDEEQLDDALRTTRRYADQALTDLRILLASLRESGASSAAPAQTPAGIPDLQDILDDAAASGLDIRPYILLDGYSGAPAALQRAILRITQEALTNALRHSADQVVRMSLTGNPQQGVRLGFGNRAGAASGFSGGSQTGLIGIRERAELLGGSVEVRHEGEEFSLAVMLPWVAEGAVSAE</sequence>